<gene>
    <name evidence="3" type="ORF">OCTVUL_1B000416</name>
</gene>
<reference evidence="3" key="1">
    <citation type="submission" date="2023-08" db="EMBL/GenBank/DDBJ databases">
        <authorList>
            <person name="Alioto T."/>
            <person name="Alioto T."/>
            <person name="Gomez Garrido J."/>
        </authorList>
    </citation>
    <scope>NUCLEOTIDE SEQUENCE</scope>
</reference>
<evidence type="ECO:0000256" key="2">
    <source>
        <dbReference type="SAM" id="MobiDB-lite"/>
    </source>
</evidence>
<dbReference type="AlphaFoldDB" id="A0AA36BPK9"/>
<feature type="region of interest" description="Disordered" evidence="2">
    <location>
        <begin position="299"/>
        <end position="327"/>
    </location>
</feature>
<organism evidence="3 4">
    <name type="scientific">Octopus vulgaris</name>
    <name type="common">Common octopus</name>
    <dbReference type="NCBI Taxonomy" id="6645"/>
    <lineage>
        <taxon>Eukaryota</taxon>
        <taxon>Metazoa</taxon>
        <taxon>Spiralia</taxon>
        <taxon>Lophotrochozoa</taxon>
        <taxon>Mollusca</taxon>
        <taxon>Cephalopoda</taxon>
        <taxon>Coleoidea</taxon>
        <taxon>Octopodiformes</taxon>
        <taxon>Octopoda</taxon>
        <taxon>Incirrata</taxon>
        <taxon>Octopodidae</taxon>
        <taxon>Octopus</taxon>
    </lineage>
</organism>
<evidence type="ECO:0000313" key="4">
    <source>
        <dbReference type="Proteomes" id="UP001162480"/>
    </source>
</evidence>
<dbReference type="EMBL" id="OX597833">
    <property type="protein sequence ID" value="CAI9737291.1"/>
    <property type="molecule type" value="Genomic_DNA"/>
</dbReference>
<keyword evidence="4" id="KW-1185">Reference proteome</keyword>
<comment type="similarity">
    <text evidence="1">Belongs to the SAS10 family.</text>
</comment>
<feature type="compositionally biased region" description="Basic residues" evidence="2">
    <location>
        <begin position="307"/>
        <end position="327"/>
    </location>
</feature>
<dbReference type="InterPro" id="IPR007146">
    <property type="entry name" value="Sas10/Utp3/C1D"/>
</dbReference>
<name>A0AA36BPK9_OCTVU</name>
<dbReference type="PANTHER" id="PTHR13237">
    <property type="entry name" value="SOMETHING ABOUT SILENCING PROTEIN 10-RELATED"/>
    <property type="match status" value="1"/>
</dbReference>
<accession>A0AA36BPK9</accession>
<sequence>MCMRDVWFVSKVQGKMSSVFIFLIIQMDVIQKDLPDALKLLEKLPNSIHETNKFFKSLIRKVNSEDFNISDGIGFLTVKCNILLNYITDLSLVLLEKAEGNTLEKNEAVQRLVENRIIWEKILPIDNKLKYQIDKVVQSAVTGKDVTDALKYRAKPENLIPKLEDEDDDENDAEEAGHHNIKPYVPPKLAAVQCGQMTAEERREKLIERAKKRALGSTLLQDLKREYDEGPEEYMESNSLHRIKENKEAKERIRYEEENFVRLPVSKKEKMASRRLTTSASLGQLANFENINVLYDENDFHLDEPSKKKKKMKGKGKKKGFKKKRKL</sequence>
<evidence type="ECO:0000313" key="3">
    <source>
        <dbReference type="EMBL" id="CAI9737291.1"/>
    </source>
</evidence>
<protein>
    <recommendedName>
        <fullName evidence="5">Neuroguidin</fullName>
    </recommendedName>
</protein>
<dbReference type="GO" id="GO:0032040">
    <property type="term" value="C:small-subunit processome"/>
    <property type="evidence" value="ECO:0007669"/>
    <property type="project" value="TreeGrafter"/>
</dbReference>
<dbReference type="Proteomes" id="UP001162480">
    <property type="component" value="Chromosome 20"/>
</dbReference>
<dbReference type="Pfam" id="PF04000">
    <property type="entry name" value="Sas10_Utp3"/>
    <property type="match status" value="1"/>
</dbReference>
<dbReference type="PANTHER" id="PTHR13237:SF9">
    <property type="entry name" value="NEUROGUIDIN"/>
    <property type="match status" value="1"/>
</dbReference>
<evidence type="ECO:0000256" key="1">
    <source>
        <dbReference type="ARBA" id="ARBA00010979"/>
    </source>
</evidence>
<proteinExistence type="inferred from homology"/>
<evidence type="ECO:0008006" key="5">
    <source>
        <dbReference type="Google" id="ProtNLM"/>
    </source>
</evidence>
<dbReference type="GO" id="GO:0000462">
    <property type="term" value="P:maturation of SSU-rRNA from tricistronic rRNA transcript (SSU-rRNA, 5.8S rRNA, LSU-rRNA)"/>
    <property type="evidence" value="ECO:0007669"/>
    <property type="project" value="TreeGrafter"/>
</dbReference>